<comment type="similarity">
    <text evidence="1">Belongs to the gamma-glutamylcyclotransferase family.</text>
</comment>
<organism evidence="6 7">
    <name type="scientific">Apiospora saccharicola</name>
    <dbReference type="NCBI Taxonomy" id="335842"/>
    <lineage>
        <taxon>Eukaryota</taxon>
        <taxon>Fungi</taxon>
        <taxon>Dikarya</taxon>
        <taxon>Ascomycota</taxon>
        <taxon>Pezizomycotina</taxon>
        <taxon>Sordariomycetes</taxon>
        <taxon>Xylariomycetidae</taxon>
        <taxon>Amphisphaeriales</taxon>
        <taxon>Apiosporaceae</taxon>
        <taxon>Apiospora</taxon>
    </lineage>
</organism>
<keyword evidence="7" id="KW-1185">Reference proteome</keyword>
<dbReference type="PANTHER" id="PTHR31544">
    <property type="entry name" value="AIG2-LIKE PROTEIN D"/>
    <property type="match status" value="1"/>
</dbReference>
<dbReference type="EMBL" id="JAQQWM010000009">
    <property type="protein sequence ID" value="KAK8047853.1"/>
    <property type="molecule type" value="Genomic_DNA"/>
</dbReference>
<evidence type="ECO:0000256" key="1">
    <source>
        <dbReference type="ARBA" id="ARBA00008861"/>
    </source>
</evidence>
<dbReference type="InterPro" id="IPR045038">
    <property type="entry name" value="AIG2-like"/>
</dbReference>
<dbReference type="InterPro" id="IPR036568">
    <property type="entry name" value="GGCT-like_sf"/>
</dbReference>
<dbReference type="PANTHER" id="PTHR31544:SF4">
    <property type="entry name" value="GAMMA-GLUTAMYLCYCLOTRANSFERASE-RELATED"/>
    <property type="match status" value="1"/>
</dbReference>
<keyword evidence="2" id="KW-0808">Transferase</keyword>
<comment type="caution">
    <text evidence="6">The sequence shown here is derived from an EMBL/GenBank/DDBJ whole genome shotgun (WGS) entry which is preliminary data.</text>
</comment>
<evidence type="ECO:0000256" key="4">
    <source>
        <dbReference type="SAM" id="MobiDB-lite"/>
    </source>
</evidence>
<feature type="domain" description="Gamma-glutamylcyclotransferase AIG2-like" evidence="5">
    <location>
        <begin position="63"/>
        <end position="155"/>
    </location>
</feature>
<dbReference type="SUPFAM" id="SSF110857">
    <property type="entry name" value="Gamma-glutamyl cyclotransferase-like"/>
    <property type="match status" value="1"/>
</dbReference>
<dbReference type="Gene3D" id="3.10.490.10">
    <property type="entry name" value="Gamma-glutamyl cyclotransferase-like"/>
    <property type="match status" value="1"/>
</dbReference>
<feature type="compositionally biased region" description="Pro residues" evidence="4">
    <location>
        <begin position="8"/>
        <end position="17"/>
    </location>
</feature>
<sequence length="205" mass="23135">MDETQKRPPTPPPLPPAPRRRHMDERQSQYMANLEAAGPEAIQQILTAPHPPRSPDRYKPIHYFFYGTLKDPRVLAEVLGAEQAPTLRPAKIIGYSLTNWGDYKALVDGKLGEEVVGVAGEISSAEDEHKLAYYETSAYRLAPVRIFFTDDQEPSQLSGKSFKYAGDAVALQEGRFDRKLWELQMGTRLPANWHESKLSEQGQDK</sequence>
<reference evidence="6 7" key="1">
    <citation type="submission" date="2023-01" db="EMBL/GenBank/DDBJ databases">
        <title>Analysis of 21 Apiospora genomes using comparative genomics revels a genus with tremendous synthesis potential of carbohydrate active enzymes and secondary metabolites.</title>
        <authorList>
            <person name="Sorensen T."/>
        </authorList>
    </citation>
    <scope>NUCLEOTIDE SEQUENCE [LARGE SCALE GENOMIC DNA]</scope>
    <source>
        <strain evidence="6 7">CBS 83171</strain>
    </source>
</reference>
<feature type="region of interest" description="Disordered" evidence="4">
    <location>
        <begin position="1"/>
        <end position="27"/>
    </location>
</feature>
<evidence type="ECO:0000313" key="7">
    <source>
        <dbReference type="Proteomes" id="UP001446871"/>
    </source>
</evidence>
<protein>
    <recommendedName>
        <fullName evidence="3">Putative gamma-glutamylcyclotransferase</fullName>
    </recommendedName>
</protein>
<dbReference type="CDD" id="cd06661">
    <property type="entry name" value="GGCT_like"/>
    <property type="match status" value="1"/>
</dbReference>
<evidence type="ECO:0000259" key="5">
    <source>
        <dbReference type="Pfam" id="PF06094"/>
    </source>
</evidence>
<proteinExistence type="inferred from homology"/>
<dbReference type="InterPro" id="IPR009288">
    <property type="entry name" value="AIG2-like_dom"/>
</dbReference>
<accession>A0ABR1TQ89</accession>
<evidence type="ECO:0000256" key="3">
    <source>
        <dbReference type="ARBA" id="ARBA00030602"/>
    </source>
</evidence>
<dbReference type="Pfam" id="PF06094">
    <property type="entry name" value="GGACT"/>
    <property type="match status" value="1"/>
</dbReference>
<gene>
    <name evidence="6" type="ORF">PG996_015917</name>
</gene>
<dbReference type="InterPro" id="IPR013024">
    <property type="entry name" value="GGCT-like"/>
</dbReference>
<name>A0ABR1TQ89_9PEZI</name>
<evidence type="ECO:0000256" key="2">
    <source>
        <dbReference type="ARBA" id="ARBA00022679"/>
    </source>
</evidence>
<evidence type="ECO:0000313" key="6">
    <source>
        <dbReference type="EMBL" id="KAK8047853.1"/>
    </source>
</evidence>
<dbReference type="Proteomes" id="UP001446871">
    <property type="component" value="Unassembled WGS sequence"/>
</dbReference>